<feature type="domain" description="F-box" evidence="1">
    <location>
        <begin position="5"/>
        <end position="44"/>
    </location>
</feature>
<dbReference type="HOGENOM" id="CLU_1579964_0_0_1"/>
<sequence>MYPSFLEIPDVPMEKIMNHLDYLAIQSVRKTCWDLRNFIDDKKPGIGMIRISFFQTSDIAVGLAISAPTFGHSEDPYINLTYKKHENGCGISGPTSDGSKDKIVENLNFLDAALHDFKVALNSQKSIFESITVQGNTFFEKFEESMKSQKPIATESMIFRVKFGRRPSSHAACRPKISQNNRHQFA</sequence>
<evidence type="ECO:0000259" key="1">
    <source>
        <dbReference type="Pfam" id="PF00646"/>
    </source>
</evidence>
<gene>
    <name evidence="2" type="ORF">CRE_23311</name>
</gene>
<dbReference type="GO" id="GO:0045087">
    <property type="term" value="P:innate immune response"/>
    <property type="evidence" value="ECO:0007669"/>
    <property type="project" value="TreeGrafter"/>
</dbReference>
<dbReference type="OrthoDB" id="5907094at2759"/>
<dbReference type="PANTHER" id="PTHR23015">
    <property type="entry name" value="UNCHARACTERIZED C.ELEGANS PROTEIN"/>
    <property type="match status" value="1"/>
</dbReference>
<dbReference type="Proteomes" id="UP000008281">
    <property type="component" value="Unassembled WGS sequence"/>
</dbReference>
<accession>E3MGP0</accession>
<name>E3MGP0_CAERE</name>
<dbReference type="EMBL" id="DS268444">
    <property type="protein sequence ID" value="EFP01839.1"/>
    <property type="molecule type" value="Genomic_DNA"/>
</dbReference>
<organism evidence="3">
    <name type="scientific">Caenorhabditis remanei</name>
    <name type="common">Caenorhabditis vulgaris</name>
    <dbReference type="NCBI Taxonomy" id="31234"/>
    <lineage>
        <taxon>Eukaryota</taxon>
        <taxon>Metazoa</taxon>
        <taxon>Ecdysozoa</taxon>
        <taxon>Nematoda</taxon>
        <taxon>Chromadorea</taxon>
        <taxon>Rhabditida</taxon>
        <taxon>Rhabditina</taxon>
        <taxon>Rhabditomorpha</taxon>
        <taxon>Rhabditoidea</taxon>
        <taxon>Rhabditidae</taxon>
        <taxon>Peloderinae</taxon>
        <taxon>Caenorhabditis</taxon>
    </lineage>
</organism>
<keyword evidence="3" id="KW-1185">Reference proteome</keyword>
<evidence type="ECO:0000313" key="3">
    <source>
        <dbReference type="Proteomes" id="UP000008281"/>
    </source>
</evidence>
<evidence type="ECO:0000313" key="2">
    <source>
        <dbReference type="EMBL" id="EFP01839.1"/>
    </source>
</evidence>
<dbReference type="InParanoid" id="E3MGP0"/>
<protein>
    <recommendedName>
        <fullName evidence="1">F-box domain-containing protein</fullName>
    </recommendedName>
</protein>
<dbReference type="InterPro" id="IPR040161">
    <property type="entry name" value="FB224"/>
</dbReference>
<proteinExistence type="predicted"/>
<dbReference type="InterPro" id="IPR001810">
    <property type="entry name" value="F-box_dom"/>
</dbReference>
<dbReference type="AlphaFoldDB" id="E3MGP0"/>
<dbReference type="PANTHER" id="PTHR23015:SF4">
    <property type="entry name" value="DUF38 DOMAIN-CONTAINING PROTEIN-RELATED"/>
    <property type="match status" value="1"/>
</dbReference>
<reference evidence="2" key="1">
    <citation type="submission" date="2007-07" db="EMBL/GenBank/DDBJ databases">
        <title>PCAP assembly of the Caenorhabditis remanei genome.</title>
        <authorList>
            <consortium name="The Caenorhabditis remanei Sequencing Consortium"/>
            <person name="Wilson R.K."/>
        </authorList>
    </citation>
    <scope>NUCLEOTIDE SEQUENCE [LARGE SCALE GENOMIC DNA]</scope>
    <source>
        <strain evidence="2">PB4641</strain>
    </source>
</reference>
<dbReference type="Pfam" id="PF00646">
    <property type="entry name" value="F-box"/>
    <property type="match status" value="1"/>
</dbReference>